<evidence type="ECO:0008006" key="6">
    <source>
        <dbReference type="Google" id="ProtNLM"/>
    </source>
</evidence>
<reference evidence="4" key="2">
    <citation type="submission" date="2022-03" db="EMBL/GenBank/DDBJ databases">
        <title>Draft title - Genomic analysis of global carrot germplasm unveils the trajectory of domestication and the origin of high carotenoid orange carrot.</title>
        <authorList>
            <person name="Iorizzo M."/>
            <person name="Ellison S."/>
            <person name="Senalik D."/>
            <person name="Macko-Podgorni A."/>
            <person name="Grzebelus D."/>
            <person name="Bostan H."/>
            <person name="Rolling W."/>
            <person name="Curaba J."/>
            <person name="Simon P."/>
        </authorList>
    </citation>
    <scope>NUCLEOTIDE SEQUENCE</scope>
    <source>
        <tissue evidence="4">Leaf</tissue>
    </source>
</reference>
<evidence type="ECO:0000313" key="4">
    <source>
        <dbReference type="EMBL" id="WOG91391.1"/>
    </source>
</evidence>
<evidence type="ECO:0000259" key="2">
    <source>
        <dbReference type="Pfam" id="PF14309"/>
    </source>
</evidence>
<evidence type="ECO:0000313" key="5">
    <source>
        <dbReference type="Proteomes" id="UP000077755"/>
    </source>
</evidence>
<feature type="compositionally biased region" description="Polar residues" evidence="1">
    <location>
        <begin position="150"/>
        <end position="160"/>
    </location>
</feature>
<feature type="compositionally biased region" description="Low complexity" evidence="1">
    <location>
        <begin position="31"/>
        <end position="46"/>
    </location>
</feature>
<feature type="region of interest" description="Disordered" evidence="1">
    <location>
        <begin position="295"/>
        <end position="362"/>
    </location>
</feature>
<accession>A0AAF0WML8</accession>
<feature type="region of interest" description="Disordered" evidence="1">
    <location>
        <begin position="1"/>
        <end position="46"/>
    </location>
</feature>
<protein>
    <recommendedName>
        <fullName evidence="6">DUF4378 domain-containing protein</fullName>
    </recommendedName>
</protein>
<evidence type="ECO:0000256" key="1">
    <source>
        <dbReference type="SAM" id="MobiDB-lite"/>
    </source>
</evidence>
<feature type="domain" description="DUF4378" evidence="2">
    <location>
        <begin position="524"/>
        <end position="677"/>
    </location>
</feature>
<feature type="region of interest" description="Disordered" evidence="1">
    <location>
        <begin position="136"/>
        <end position="160"/>
    </location>
</feature>
<dbReference type="PANTHER" id="PTHR37751:SF1">
    <property type="entry name" value="LOW PROTEIN: M-PHASE INDUCER PHOSPHATASE-LIKE PROTEIN"/>
    <property type="match status" value="1"/>
</dbReference>
<dbReference type="InterPro" id="IPR032795">
    <property type="entry name" value="DUF3741-assoc"/>
</dbReference>
<dbReference type="AlphaFoldDB" id="A0AAF0WML8"/>
<dbReference type="Pfam" id="PF14383">
    <property type="entry name" value="VARLMGL"/>
    <property type="match status" value="1"/>
</dbReference>
<sequence>MGKEWLYPWGGGRGGSGSGSSSGRSRRRGDSGSVVSNSTSSSSSTPSGCINAVIHLFDFHPFHFSSHLHHQSHDDSTSFMPDENNTSVPLKGAEALRNSLDIHDGTNYMEAATLSSANLKKEGTLHVETDMQIRTSGHARSSFRRDDDNSTICSDSPGGTKTPTLVARLMGLDLLPDSSSPRVSSSSSTINHSLQNIVLNKKKATRSSFSNASDLISHSVPVTPRTSSSSSARRSDIDQRFSLQINKENIDVGSCQELEFSRFLKSKINAARMHEDKNMSPGHYARQIVKQFKESVSRRVGKDITNTSNHDYQRRDQNVVLLKPKKPSNLGNGSETTTKSPRLRLSETKSRPTVTKVHQDFQHSPKLLSSSQLCADKQSKHETVSLRSKPQKAVLILREEKEKQKSSVKKSKLVVHGDENMKCSSKFKKPPQTWDLMRNKQEEAFVRSAALTNARASQTSDNKCKKTPLPDLLSLKKKKFCDSEASDPPSAKTNTKLLSCNLSQSCQQDPNDQNSLMAAEQLTDYISRILNCTGIFPFTPISIFKFNSLLHPLHPSVFHQLPKLPNGKLVFELVDQLLAGILQSHFGERFMFGDELKCYTRCTKLEHTGKVRLDREQLLNTLFNKIKNFRSVNCLVQEDIDELIDKDLPPKLLEFEEEVEGIVMEIEDYILERLVHETVTVC</sequence>
<feature type="compositionally biased region" description="Polar residues" evidence="1">
    <location>
        <begin position="329"/>
        <end position="340"/>
    </location>
</feature>
<dbReference type="EMBL" id="CP093345">
    <property type="protein sequence ID" value="WOG91391.1"/>
    <property type="molecule type" value="Genomic_DNA"/>
</dbReference>
<proteinExistence type="predicted"/>
<gene>
    <name evidence="4" type="ORF">DCAR_0310640</name>
</gene>
<feature type="domain" description="DUF3741" evidence="3">
    <location>
        <begin position="159"/>
        <end position="180"/>
    </location>
</feature>
<dbReference type="PANTHER" id="PTHR37751">
    <property type="entry name" value="LOW PROTEIN: M-PHASE INDUCER PHOSPHATASE-LIKE PROTEIN"/>
    <property type="match status" value="1"/>
</dbReference>
<reference evidence="4" key="1">
    <citation type="journal article" date="2016" name="Nat. Genet.">
        <title>A high-quality carrot genome assembly provides new insights into carotenoid accumulation and asterid genome evolution.</title>
        <authorList>
            <person name="Iorizzo M."/>
            <person name="Ellison S."/>
            <person name="Senalik D."/>
            <person name="Zeng P."/>
            <person name="Satapoomin P."/>
            <person name="Huang J."/>
            <person name="Bowman M."/>
            <person name="Iovene M."/>
            <person name="Sanseverino W."/>
            <person name="Cavagnaro P."/>
            <person name="Yildiz M."/>
            <person name="Macko-Podgorni A."/>
            <person name="Moranska E."/>
            <person name="Grzebelus E."/>
            <person name="Grzebelus D."/>
            <person name="Ashrafi H."/>
            <person name="Zheng Z."/>
            <person name="Cheng S."/>
            <person name="Spooner D."/>
            <person name="Van Deynze A."/>
            <person name="Simon P."/>
        </authorList>
    </citation>
    <scope>NUCLEOTIDE SEQUENCE</scope>
    <source>
        <tissue evidence="4">Leaf</tissue>
    </source>
</reference>
<organism evidence="4 5">
    <name type="scientific">Daucus carota subsp. sativus</name>
    <name type="common">Carrot</name>
    <dbReference type="NCBI Taxonomy" id="79200"/>
    <lineage>
        <taxon>Eukaryota</taxon>
        <taxon>Viridiplantae</taxon>
        <taxon>Streptophyta</taxon>
        <taxon>Embryophyta</taxon>
        <taxon>Tracheophyta</taxon>
        <taxon>Spermatophyta</taxon>
        <taxon>Magnoliopsida</taxon>
        <taxon>eudicotyledons</taxon>
        <taxon>Gunneridae</taxon>
        <taxon>Pentapetalae</taxon>
        <taxon>asterids</taxon>
        <taxon>campanulids</taxon>
        <taxon>Apiales</taxon>
        <taxon>Apiaceae</taxon>
        <taxon>Apioideae</taxon>
        <taxon>Scandiceae</taxon>
        <taxon>Daucinae</taxon>
        <taxon>Daucus</taxon>
        <taxon>Daucus sect. Daucus</taxon>
    </lineage>
</organism>
<dbReference type="InterPro" id="IPR025486">
    <property type="entry name" value="DUF4378"/>
</dbReference>
<dbReference type="Pfam" id="PF14309">
    <property type="entry name" value="DUF4378"/>
    <property type="match status" value="1"/>
</dbReference>
<name>A0AAF0WML8_DAUCS</name>
<feature type="compositionally biased region" description="Gly residues" evidence="1">
    <location>
        <begin position="9"/>
        <end position="20"/>
    </location>
</feature>
<evidence type="ECO:0000259" key="3">
    <source>
        <dbReference type="Pfam" id="PF14383"/>
    </source>
</evidence>
<keyword evidence="5" id="KW-1185">Reference proteome</keyword>
<dbReference type="Proteomes" id="UP000077755">
    <property type="component" value="Chromosome 3"/>
</dbReference>